<sequence>MIDVNVQTEEELESRLPLSPKLRHSVELLGELPVVTDRIKELIDAGEWEKAAEEVARRDELLTGLSKVIKTLKNEKSEAWQHHERRKIRWVLEDLQSENEQLVAEVRQKVALLKKDIGGLQKGRKALHLYRRPYSQDSRFFNRFG</sequence>
<keyword evidence="6" id="KW-0175">Coiled coil</keyword>
<evidence type="ECO:0000256" key="3">
    <source>
        <dbReference type="ARBA" id="ARBA00022795"/>
    </source>
</evidence>
<gene>
    <name evidence="7" type="ORF">CEE37_08055</name>
</gene>
<dbReference type="InterPro" id="IPR008622">
    <property type="entry name" value="FliT"/>
</dbReference>
<protein>
    <recommendedName>
        <fullName evidence="5">Flagellar protein FliT</fullName>
    </recommendedName>
</protein>
<proteinExistence type="predicted"/>
<evidence type="ECO:0000256" key="1">
    <source>
        <dbReference type="ARBA" id="ARBA00004514"/>
    </source>
</evidence>
<accession>A0A532UZ93</accession>
<dbReference type="Proteomes" id="UP000319619">
    <property type="component" value="Unassembled WGS sequence"/>
</dbReference>
<keyword evidence="2" id="KW-0963">Cytoplasm</keyword>
<evidence type="ECO:0000256" key="6">
    <source>
        <dbReference type="SAM" id="Coils"/>
    </source>
</evidence>
<evidence type="ECO:0000313" key="8">
    <source>
        <dbReference type="Proteomes" id="UP000319619"/>
    </source>
</evidence>
<feature type="coiled-coil region" evidence="6">
    <location>
        <begin position="85"/>
        <end position="112"/>
    </location>
</feature>
<evidence type="ECO:0000313" key="7">
    <source>
        <dbReference type="EMBL" id="TKJ40270.1"/>
    </source>
</evidence>
<dbReference type="Pfam" id="PF05400">
    <property type="entry name" value="FliT"/>
    <property type="match status" value="1"/>
</dbReference>
<keyword evidence="4" id="KW-0143">Chaperone</keyword>
<evidence type="ECO:0000256" key="2">
    <source>
        <dbReference type="ARBA" id="ARBA00022490"/>
    </source>
</evidence>
<evidence type="ECO:0000256" key="4">
    <source>
        <dbReference type="ARBA" id="ARBA00023186"/>
    </source>
</evidence>
<comment type="caution">
    <text evidence="7">The sequence shown here is derived from an EMBL/GenBank/DDBJ whole genome shotgun (WGS) entry which is preliminary data.</text>
</comment>
<comment type="subcellular location">
    <subcellularLocation>
        <location evidence="1">Cytoplasm</location>
        <location evidence="1">Cytosol</location>
    </subcellularLocation>
</comment>
<dbReference type="AlphaFoldDB" id="A0A532UZ93"/>
<organism evidence="7 8">
    <name type="scientific">candidate division LCP-89 bacterium B3_LCP</name>
    <dbReference type="NCBI Taxonomy" id="2012998"/>
    <lineage>
        <taxon>Bacteria</taxon>
        <taxon>Pseudomonadati</taxon>
        <taxon>Bacteria division LCP-89</taxon>
    </lineage>
</organism>
<name>A0A532UZ93_UNCL8</name>
<keyword evidence="3" id="KW-1005">Bacterial flagellum biogenesis</keyword>
<reference evidence="7 8" key="1">
    <citation type="submission" date="2017-06" db="EMBL/GenBank/DDBJ databases">
        <title>Novel microbial phyla capable of carbon fixation and sulfur reduction in deep-sea sediments.</title>
        <authorList>
            <person name="Huang J."/>
            <person name="Baker B."/>
            <person name="Wang Y."/>
        </authorList>
    </citation>
    <scope>NUCLEOTIDE SEQUENCE [LARGE SCALE GENOMIC DNA]</scope>
    <source>
        <strain evidence="7">B3_LCP</strain>
    </source>
</reference>
<dbReference type="EMBL" id="NJBN01000005">
    <property type="protein sequence ID" value="TKJ40270.1"/>
    <property type="molecule type" value="Genomic_DNA"/>
</dbReference>
<evidence type="ECO:0000256" key="5">
    <source>
        <dbReference type="ARBA" id="ARBA00093797"/>
    </source>
</evidence>